<proteinExistence type="predicted"/>
<protein>
    <submittedName>
        <fullName evidence="1">Uncharacterized protein</fullName>
    </submittedName>
</protein>
<evidence type="ECO:0000313" key="2">
    <source>
        <dbReference type="Proteomes" id="UP000799772"/>
    </source>
</evidence>
<comment type="caution">
    <text evidence="1">The sequence shown here is derived from an EMBL/GenBank/DDBJ whole genome shotgun (WGS) entry which is preliminary data.</text>
</comment>
<gene>
    <name evidence="1" type="ORF">NA57DRAFT_80553</name>
</gene>
<name>A0A9P4M102_9PEZI</name>
<dbReference type="EMBL" id="ML978135">
    <property type="protein sequence ID" value="KAF2094136.1"/>
    <property type="molecule type" value="Genomic_DNA"/>
</dbReference>
<sequence length="269" mass="30059">MLTRGTVAEMEDAIRAEVAKAFKTSEGGCTRASWVQTLQVVGVPEFVQMLESGSMMDDAQISACRVLVARMFATEVGRRVGLDLQASDGLGRVLGYLDRMGDREDDSELLPLLARRKSALVDRGWRLDESVEVSGRHSLKTQSAIWHKRRTGDSLGTDREIYRHGASREVEFLKAVATDLGRYDYNEGLDLGAVNRPEADWESNEACELGLVEFVERMVDEEALSRVDKQAVISMQTQLVNLLRDAQAVPTVEECMSFFSDERNGYIEE</sequence>
<keyword evidence="2" id="KW-1185">Reference proteome</keyword>
<organism evidence="1 2">
    <name type="scientific">Rhizodiscina lignyota</name>
    <dbReference type="NCBI Taxonomy" id="1504668"/>
    <lineage>
        <taxon>Eukaryota</taxon>
        <taxon>Fungi</taxon>
        <taxon>Dikarya</taxon>
        <taxon>Ascomycota</taxon>
        <taxon>Pezizomycotina</taxon>
        <taxon>Dothideomycetes</taxon>
        <taxon>Pleosporomycetidae</taxon>
        <taxon>Aulographales</taxon>
        <taxon>Rhizodiscinaceae</taxon>
        <taxon>Rhizodiscina</taxon>
    </lineage>
</organism>
<accession>A0A9P4M102</accession>
<reference evidence="1" key="1">
    <citation type="journal article" date="2020" name="Stud. Mycol.">
        <title>101 Dothideomycetes genomes: a test case for predicting lifestyles and emergence of pathogens.</title>
        <authorList>
            <person name="Haridas S."/>
            <person name="Albert R."/>
            <person name="Binder M."/>
            <person name="Bloem J."/>
            <person name="Labutti K."/>
            <person name="Salamov A."/>
            <person name="Andreopoulos B."/>
            <person name="Baker S."/>
            <person name="Barry K."/>
            <person name="Bills G."/>
            <person name="Bluhm B."/>
            <person name="Cannon C."/>
            <person name="Castanera R."/>
            <person name="Culley D."/>
            <person name="Daum C."/>
            <person name="Ezra D."/>
            <person name="Gonzalez J."/>
            <person name="Henrissat B."/>
            <person name="Kuo A."/>
            <person name="Liang C."/>
            <person name="Lipzen A."/>
            <person name="Lutzoni F."/>
            <person name="Magnuson J."/>
            <person name="Mondo S."/>
            <person name="Nolan M."/>
            <person name="Ohm R."/>
            <person name="Pangilinan J."/>
            <person name="Park H.-J."/>
            <person name="Ramirez L."/>
            <person name="Alfaro M."/>
            <person name="Sun H."/>
            <person name="Tritt A."/>
            <person name="Yoshinaga Y."/>
            <person name="Zwiers L.-H."/>
            <person name="Turgeon B."/>
            <person name="Goodwin S."/>
            <person name="Spatafora J."/>
            <person name="Crous P."/>
            <person name="Grigoriev I."/>
        </authorList>
    </citation>
    <scope>NUCLEOTIDE SEQUENCE</scope>
    <source>
        <strain evidence="1">CBS 133067</strain>
    </source>
</reference>
<dbReference type="Proteomes" id="UP000799772">
    <property type="component" value="Unassembled WGS sequence"/>
</dbReference>
<dbReference type="AlphaFoldDB" id="A0A9P4M102"/>
<evidence type="ECO:0000313" key="1">
    <source>
        <dbReference type="EMBL" id="KAF2094136.1"/>
    </source>
</evidence>